<feature type="transmembrane region" description="Helical" evidence="9">
    <location>
        <begin position="240"/>
        <end position="258"/>
    </location>
</feature>
<dbReference type="PANTHER" id="PTHR30081:SF8">
    <property type="entry name" value="PROTEIN TRANSLOCASE SUBUNIT SECF"/>
    <property type="match status" value="1"/>
</dbReference>
<dbReference type="Proteomes" id="UP000231382">
    <property type="component" value="Unassembled WGS sequence"/>
</dbReference>
<dbReference type="InterPro" id="IPR005665">
    <property type="entry name" value="SecF_bac"/>
</dbReference>
<feature type="transmembrane region" description="Helical" evidence="9">
    <location>
        <begin position="9"/>
        <end position="31"/>
    </location>
</feature>
<dbReference type="GO" id="GO:0043952">
    <property type="term" value="P:protein transport by the Sec complex"/>
    <property type="evidence" value="ECO:0007669"/>
    <property type="project" value="UniProtKB-UniRule"/>
</dbReference>
<protein>
    <recommendedName>
        <fullName evidence="9">Protein-export membrane protein SecF</fullName>
    </recommendedName>
</protein>
<comment type="similarity">
    <text evidence="9">Belongs to the SecD/SecF family. SecF subfamily.</text>
</comment>
<feature type="transmembrane region" description="Helical" evidence="9">
    <location>
        <begin position="264"/>
        <end position="290"/>
    </location>
</feature>
<comment type="function">
    <text evidence="9">Part of the Sec protein translocase complex. Interacts with the SecYEG preprotein conducting channel. SecDF uses the proton motive force (PMF) to complete protein translocation after the ATP-dependent function of SecA.</text>
</comment>
<feature type="transmembrane region" description="Helical" evidence="9">
    <location>
        <begin position="155"/>
        <end position="182"/>
    </location>
</feature>
<evidence type="ECO:0000256" key="7">
    <source>
        <dbReference type="ARBA" id="ARBA00023010"/>
    </source>
</evidence>
<sequence length="302" mass="33585">MYKIIKKSWIWFTFSGVLIVLSIIFLATFGLRIGIDFKGGTNIEFQSAKSDKISLATDVLDTEGYTGYQIKESGTNKAIIQIQTLTNDEHAKLAADLQSKISDYDETSYDTVGPTIGHDLTIKSVWAVILASLGIIVFVAFAFRKVPKPLSSWKFGVCAVIALIHDLLITTGFVALVGHFFIWMEVNALFITALLTIMGFSVHDTIVVYDRLRENFIKNPKEDITLSAEESINQTIVRSINTSMTTIIVLLALLIFGSGSIREFVLTLTFGILIGTYSSIFNATPLLVWWHKKDASRKLNSK</sequence>
<evidence type="ECO:0000256" key="2">
    <source>
        <dbReference type="ARBA" id="ARBA00022448"/>
    </source>
</evidence>
<dbReference type="Gene3D" id="1.20.1640.10">
    <property type="entry name" value="Multidrug efflux transporter AcrB transmembrane domain"/>
    <property type="match status" value="1"/>
</dbReference>
<evidence type="ECO:0000313" key="12">
    <source>
        <dbReference type="Proteomes" id="UP000231382"/>
    </source>
</evidence>
<evidence type="ECO:0000256" key="4">
    <source>
        <dbReference type="ARBA" id="ARBA00022692"/>
    </source>
</evidence>
<evidence type="ECO:0000256" key="1">
    <source>
        <dbReference type="ARBA" id="ARBA00004651"/>
    </source>
</evidence>
<comment type="subcellular location">
    <subcellularLocation>
        <location evidence="1 9">Cell membrane</location>
        <topology evidence="1 9">Multi-pass membrane protein</topology>
    </subcellularLocation>
</comment>
<keyword evidence="6 9" id="KW-1133">Transmembrane helix</keyword>
<dbReference type="PRINTS" id="PR01755">
    <property type="entry name" value="SECFTRNLCASE"/>
</dbReference>
<dbReference type="NCBIfam" id="TIGR00966">
    <property type="entry name" value="transloc_SecF"/>
    <property type="match status" value="1"/>
</dbReference>
<dbReference type="PANTHER" id="PTHR30081">
    <property type="entry name" value="PROTEIN-EXPORT MEMBRANE PROTEIN SEC"/>
    <property type="match status" value="1"/>
</dbReference>
<dbReference type="GO" id="GO:0065002">
    <property type="term" value="P:intracellular protein transmembrane transport"/>
    <property type="evidence" value="ECO:0007669"/>
    <property type="project" value="UniProtKB-UniRule"/>
</dbReference>
<name>A0A2H0W6E0_9BACT</name>
<comment type="caution">
    <text evidence="11">The sequence shown here is derived from an EMBL/GenBank/DDBJ whole genome shotgun (WGS) entry which is preliminary data.</text>
</comment>
<dbReference type="GO" id="GO:0015450">
    <property type="term" value="F:protein-transporting ATPase activity"/>
    <property type="evidence" value="ECO:0007669"/>
    <property type="project" value="InterPro"/>
</dbReference>
<keyword evidence="8 9" id="KW-0472">Membrane</keyword>
<dbReference type="GO" id="GO:0005886">
    <property type="term" value="C:plasma membrane"/>
    <property type="evidence" value="ECO:0007669"/>
    <property type="project" value="UniProtKB-SubCell"/>
</dbReference>
<comment type="subunit">
    <text evidence="9">Forms a complex with SecD. Part of the essential Sec protein translocation apparatus which comprises SecA, SecYEG and auxiliary proteins SecDF. Other proteins may also be involved.</text>
</comment>
<accession>A0A2H0W6E0</accession>
<dbReference type="InterPro" id="IPR022645">
    <property type="entry name" value="SecD/SecF_bac"/>
</dbReference>
<dbReference type="Pfam" id="PF02355">
    <property type="entry name" value="SecD_SecF_C"/>
    <property type="match status" value="1"/>
</dbReference>
<evidence type="ECO:0000256" key="8">
    <source>
        <dbReference type="ARBA" id="ARBA00023136"/>
    </source>
</evidence>
<dbReference type="SUPFAM" id="SSF82866">
    <property type="entry name" value="Multidrug efflux transporter AcrB transmembrane domain"/>
    <property type="match status" value="1"/>
</dbReference>
<evidence type="ECO:0000259" key="10">
    <source>
        <dbReference type="Pfam" id="PF02355"/>
    </source>
</evidence>
<organism evidence="11 12">
    <name type="scientific">Candidatus Berkelbacteria bacterium CG10_big_fil_rev_8_21_14_0_10_43_13</name>
    <dbReference type="NCBI Taxonomy" id="1974514"/>
    <lineage>
        <taxon>Bacteria</taxon>
        <taxon>Candidatus Berkelbacteria</taxon>
    </lineage>
</organism>
<dbReference type="InterPro" id="IPR022646">
    <property type="entry name" value="SecD/SecF_CS"/>
</dbReference>
<evidence type="ECO:0000256" key="3">
    <source>
        <dbReference type="ARBA" id="ARBA00022475"/>
    </source>
</evidence>
<dbReference type="EMBL" id="PEZW01000018">
    <property type="protein sequence ID" value="PIS07640.1"/>
    <property type="molecule type" value="Genomic_DNA"/>
</dbReference>
<feature type="domain" description="Protein export membrane protein SecD/SecF C-terminal" evidence="10">
    <location>
        <begin position="97"/>
        <end position="293"/>
    </location>
</feature>
<proteinExistence type="inferred from homology"/>
<evidence type="ECO:0000256" key="6">
    <source>
        <dbReference type="ARBA" id="ARBA00022989"/>
    </source>
</evidence>
<dbReference type="HAMAP" id="MF_01464_B">
    <property type="entry name" value="SecF_B"/>
    <property type="match status" value="1"/>
</dbReference>
<dbReference type="InterPro" id="IPR022813">
    <property type="entry name" value="SecD/SecF_arch_bac"/>
</dbReference>
<gene>
    <name evidence="9 11" type="primary">secF</name>
    <name evidence="11" type="ORF">COT78_02990</name>
</gene>
<keyword evidence="7 9" id="KW-0811">Translocation</keyword>
<keyword evidence="2 9" id="KW-0813">Transport</keyword>
<reference evidence="12" key="1">
    <citation type="submission" date="2017-09" db="EMBL/GenBank/DDBJ databases">
        <title>Depth-based differentiation of microbial function through sediment-hosted aquifers and enrichment of novel symbionts in the deep terrestrial subsurface.</title>
        <authorList>
            <person name="Probst A.J."/>
            <person name="Ladd B."/>
            <person name="Jarett J.K."/>
            <person name="Geller-Mcgrath D.E."/>
            <person name="Sieber C.M.K."/>
            <person name="Emerson J.B."/>
            <person name="Anantharaman K."/>
            <person name="Thomas B.C."/>
            <person name="Malmstrom R."/>
            <person name="Stieglmeier M."/>
            <person name="Klingl A."/>
            <person name="Woyke T."/>
            <person name="Ryan C.M."/>
            <person name="Banfield J.F."/>
        </authorList>
    </citation>
    <scope>NUCLEOTIDE SEQUENCE [LARGE SCALE GENOMIC DNA]</scope>
</reference>
<dbReference type="Pfam" id="PF07549">
    <property type="entry name" value="Sec_GG"/>
    <property type="match status" value="1"/>
</dbReference>
<feature type="transmembrane region" description="Helical" evidence="9">
    <location>
        <begin position="124"/>
        <end position="143"/>
    </location>
</feature>
<keyword evidence="4 9" id="KW-0812">Transmembrane</keyword>
<evidence type="ECO:0000313" key="11">
    <source>
        <dbReference type="EMBL" id="PIS07640.1"/>
    </source>
</evidence>
<keyword evidence="5 9" id="KW-0653">Protein transport</keyword>
<dbReference type="AlphaFoldDB" id="A0A2H0W6E0"/>
<dbReference type="GO" id="GO:0006605">
    <property type="term" value="P:protein targeting"/>
    <property type="evidence" value="ECO:0007669"/>
    <property type="project" value="UniProtKB-UniRule"/>
</dbReference>
<evidence type="ECO:0000256" key="5">
    <source>
        <dbReference type="ARBA" id="ARBA00022927"/>
    </source>
</evidence>
<dbReference type="InterPro" id="IPR048634">
    <property type="entry name" value="SecD_SecF_C"/>
</dbReference>
<evidence type="ECO:0000256" key="9">
    <source>
        <dbReference type="HAMAP-Rule" id="MF_01464"/>
    </source>
</evidence>
<keyword evidence="3 9" id="KW-1003">Cell membrane</keyword>
<feature type="transmembrane region" description="Helical" evidence="9">
    <location>
        <begin position="188"/>
        <end position="209"/>
    </location>
</feature>